<evidence type="ECO:0000256" key="5">
    <source>
        <dbReference type="ARBA" id="ARBA00022705"/>
    </source>
</evidence>
<feature type="domain" description="DNA polymerase III alpha subunit finger" evidence="12">
    <location>
        <begin position="521"/>
        <end position="684"/>
    </location>
</feature>
<dbReference type="Pfam" id="PF07733">
    <property type="entry name" value="DNA_pol3_alpha"/>
    <property type="match status" value="1"/>
</dbReference>
<dbReference type="GO" id="GO:0003887">
    <property type="term" value="F:DNA-directed DNA polymerase activity"/>
    <property type="evidence" value="ECO:0007669"/>
    <property type="project" value="UniProtKB-KW"/>
</dbReference>
<dbReference type="CDD" id="cd12113">
    <property type="entry name" value="PHP_PolIIIA_DnaE3"/>
    <property type="match status" value="1"/>
</dbReference>
<dbReference type="Gene3D" id="3.20.20.140">
    <property type="entry name" value="Metal-dependent hydrolases"/>
    <property type="match status" value="1"/>
</dbReference>
<dbReference type="PANTHER" id="PTHR32294">
    <property type="entry name" value="DNA POLYMERASE III SUBUNIT ALPHA"/>
    <property type="match status" value="1"/>
</dbReference>
<dbReference type="NCBIfam" id="NF004226">
    <property type="entry name" value="PRK05673.1"/>
    <property type="match status" value="1"/>
</dbReference>
<dbReference type="PANTHER" id="PTHR32294:SF0">
    <property type="entry name" value="DNA POLYMERASE III SUBUNIT ALPHA"/>
    <property type="match status" value="1"/>
</dbReference>
<feature type="domain" description="Bacterial DNA polymerase III alpha subunit NTPase" evidence="10">
    <location>
        <begin position="263"/>
        <end position="518"/>
    </location>
</feature>
<keyword evidence="4" id="KW-0548">Nucleotidyltransferase</keyword>
<comment type="catalytic activity">
    <reaction evidence="7">
        <text>DNA(n) + a 2'-deoxyribonucleoside 5'-triphosphate = DNA(n+1) + diphosphate</text>
        <dbReference type="Rhea" id="RHEA:22508"/>
        <dbReference type="Rhea" id="RHEA-COMP:17339"/>
        <dbReference type="Rhea" id="RHEA-COMP:17340"/>
        <dbReference type="ChEBI" id="CHEBI:33019"/>
        <dbReference type="ChEBI" id="CHEBI:61560"/>
        <dbReference type="ChEBI" id="CHEBI:173112"/>
        <dbReference type="EC" id="2.7.7.7"/>
    </reaction>
</comment>
<evidence type="ECO:0000256" key="1">
    <source>
        <dbReference type="ARBA" id="ARBA00004496"/>
    </source>
</evidence>
<dbReference type="InterPro" id="IPR041931">
    <property type="entry name" value="DNA_pol3_alpha_thumb_dom"/>
</dbReference>
<keyword evidence="6" id="KW-0239">DNA-directed DNA polymerase</keyword>
<accession>A0A1G2BAW4</accession>
<dbReference type="NCBIfam" id="TIGR00594">
    <property type="entry name" value="polc"/>
    <property type="match status" value="1"/>
</dbReference>
<evidence type="ECO:0000313" key="14">
    <source>
        <dbReference type="Proteomes" id="UP000176420"/>
    </source>
</evidence>
<feature type="domain" description="PHP" evidence="9">
    <location>
        <begin position="1"/>
        <end position="143"/>
    </location>
</feature>
<evidence type="ECO:0000256" key="4">
    <source>
        <dbReference type="ARBA" id="ARBA00022695"/>
    </source>
</evidence>
<dbReference type="CDD" id="cd04485">
    <property type="entry name" value="DnaE_OBF"/>
    <property type="match status" value="1"/>
</dbReference>
<feature type="domain" description="OB" evidence="8">
    <location>
        <begin position="947"/>
        <end position="1021"/>
    </location>
</feature>
<evidence type="ECO:0000259" key="8">
    <source>
        <dbReference type="Pfam" id="PF01336"/>
    </source>
</evidence>
<dbReference type="Pfam" id="PF01336">
    <property type="entry name" value="tRNA_anti-codon"/>
    <property type="match status" value="1"/>
</dbReference>
<dbReference type="InterPro" id="IPR004013">
    <property type="entry name" value="PHP_dom"/>
</dbReference>
<dbReference type="AlphaFoldDB" id="A0A1G2BAW4"/>
<dbReference type="InterPro" id="IPR004365">
    <property type="entry name" value="NA-bd_OB_tRNA"/>
</dbReference>
<feature type="domain" description="DNA polymerase helix-hairpin-helix motif" evidence="11">
    <location>
        <begin position="757"/>
        <end position="852"/>
    </location>
</feature>
<reference evidence="13 14" key="1">
    <citation type="journal article" date="2016" name="Nat. Commun.">
        <title>Thousands of microbial genomes shed light on interconnected biogeochemical processes in an aquifer system.</title>
        <authorList>
            <person name="Anantharaman K."/>
            <person name="Brown C.T."/>
            <person name="Hug L.A."/>
            <person name="Sharon I."/>
            <person name="Castelle C.J."/>
            <person name="Probst A.J."/>
            <person name="Thomas B.C."/>
            <person name="Singh A."/>
            <person name="Wilkins M.J."/>
            <person name="Karaoz U."/>
            <person name="Brodie E.L."/>
            <person name="Williams K.H."/>
            <person name="Hubbard S.S."/>
            <person name="Banfield J.F."/>
        </authorList>
    </citation>
    <scope>NUCLEOTIDE SEQUENCE [LARGE SCALE GENOMIC DNA]</scope>
</reference>
<dbReference type="GO" id="GO:0005737">
    <property type="term" value="C:cytoplasm"/>
    <property type="evidence" value="ECO:0007669"/>
    <property type="project" value="UniProtKB-SubCell"/>
</dbReference>
<dbReference type="SUPFAM" id="SSF89550">
    <property type="entry name" value="PHP domain-like"/>
    <property type="match status" value="1"/>
</dbReference>
<dbReference type="GO" id="GO:0003676">
    <property type="term" value="F:nucleic acid binding"/>
    <property type="evidence" value="ECO:0007669"/>
    <property type="project" value="InterPro"/>
</dbReference>
<evidence type="ECO:0000259" key="10">
    <source>
        <dbReference type="Pfam" id="PF07733"/>
    </source>
</evidence>
<dbReference type="Gene3D" id="1.10.150.870">
    <property type="match status" value="1"/>
</dbReference>
<evidence type="ECO:0000259" key="11">
    <source>
        <dbReference type="Pfam" id="PF14579"/>
    </source>
</evidence>
<evidence type="ECO:0000256" key="7">
    <source>
        <dbReference type="ARBA" id="ARBA00049244"/>
    </source>
</evidence>
<dbReference type="GO" id="GO:0006260">
    <property type="term" value="P:DNA replication"/>
    <property type="evidence" value="ECO:0007669"/>
    <property type="project" value="UniProtKB-KW"/>
</dbReference>
<proteinExistence type="predicted"/>
<dbReference type="InterPro" id="IPR012340">
    <property type="entry name" value="NA-bd_OB-fold"/>
</dbReference>
<dbReference type="EMBL" id="MHKI01000022">
    <property type="protein sequence ID" value="OGY86301.1"/>
    <property type="molecule type" value="Genomic_DNA"/>
</dbReference>
<evidence type="ECO:0000256" key="3">
    <source>
        <dbReference type="ARBA" id="ARBA00022679"/>
    </source>
</evidence>
<dbReference type="InterPro" id="IPR040982">
    <property type="entry name" value="DNA_pol3_finger"/>
</dbReference>
<evidence type="ECO:0000313" key="13">
    <source>
        <dbReference type="EMBL" id="OGY86301.1"/>
    </source>
</evidence>
<evidence type="ECO:0000256" key="6">
    <source>
        <dbReference type="ARBA" id="ARBA00022932"/>
    </source>
</evidence>
<evidence type="ECO:0000259" key="12">
    <source>
        <dbReference type="Pfam" id="PF17657"/>
    </source>
</evidence>
<dbReference type="InterPro" id="IPR004805">
    <property type="entry name" value="DnaE2/DnaE/PolC"/>
</dbReference>
<dbReference type="Pfam" id="PF02811">
    <property type="entry name" value="PHP"/>
    <property type="match status" value="1"/>
</dbReference>
<dbReference type="GO" id="GO:0008408">
    <property type="term" value="F:3'-5' exonuclease activity"/>
    <property type="evidence" value="ECO:0007669"/>
    <property type="project" value="InterPro"/>
</dbReference>
<keyword evidence="3" id="KW-0808">Transferase</keyword>
<dbReference type="Proteomes" id="UP000176420">
    <property type="component" value="Unassembled WGS sequence"/>
</dbReference>
<dbReference type="InterPro" id="IPR029460">
    <property type="entry name" value="DNAPol_HHH"/>
</dbReference>
<dbReference type="NCBIfam" id="NF005298">
    <property type="entry name" value="PRK06826.1"/>
    <property type="match status" value="1"/>
</dbReference>
<organism evidence="13 14">
    <name type="scientific">Candidatus Kerfeldbacteria bacterium RIFOXYB2_FULL_38_14</name>
    <dbReference type="NCBI Taxonomy" id="1798547"/>
    <lineage>
        <taxon>Bacteria</taxon>
        <taxon>Candidatus Kerfeldiibacteriota</taxon>
    </lineage>
</organism>
<dbReference type="InterPro" id="IPR011708">
    <property type="entry name" value="DNA_pol3_alpha_NTPase_dom"/>
</dbReference>
<keyword evidence="5" id="KW-0235">DNA replication</keyword>
<dbReference type="SUPFAM" id="SSF50249">
    <property type="entry name" value="Nucleic acid-binding proteins"/>
    <property type="match status" value="1"/>
</dbReference>
<evidence type="ECO:0000256" key="2">
    <source>
        <dbReference type="ARBA" id="ARBA00012417"/>
    </source>
</evidence>
<dbReference type="EC" id="2.7.7.7" evidence="2"/>
<gene>
    <name evidence="13" type="ORF">A2319_05640</name>
</gene>
<dbReference type="Pfam" id="PF17657">
    <property type="entry name" value="DNA_pol3_finger"/>
    <property type="match status" value="1"/>
</dbReference>
<protein>
    <recommendedName>
        <fullName evidence="2">DNA-directed DNA polymerase</fullName>
        <ecNumber evidence="2">2.7.7.7</ecNumber>
    </recommendedName>
</protein>
<dbReference type="Gene3D" id="1.10.10.1600">
    <property type="entry name" value="Bacterial DNA polymerase III alpha subunit, thumb domain"/>
    <property type="match status" value="1"/>
</dbReference>
<dbReference type="InterPro" id="IPR016195">
    <property type="entry name" value="Pol/histidinol_Pase-like"/>
</dbReference>
<comment type="caution">
    <text evidence="13">The sequence shown here is derived from an EMBL/GenBank/DDBJ whole genome shotgun (WGS) entry which is preliminary data.</text>
</comment>
<evidence type="ECO:0000259" key="9">
    <source>
        <dbReference type="Pfam" id="PF02811"/>
    </source>
</evidence>
<dbReference type="Pfam" id="PF14579">
    <property type="entry name" value="HHH_6"/>
    <property type="match status" value="1"/>
</dbReference>
<sequence length="1096" mass="123817">MKTVALTDHGNMYGAIEFYQKAIKAGIKPIIGSEVYVTPKKISERVPKTPLYHLILLVQNKEGYKNLVKLTTIANLEGFYYKPRLDLETIKKYSNGLIGLTACLSGEIPKAILNHDLDYAKNIVKKYLTVFPQDHFYLELQHHPEMPQQNQVNEALKIIGKDLGIGCVATNDVHYLKPEDAEAQDVLLCIQTKKTLTDKNRLSMRGHDFSLTAPEDMAEHFVNCPEALTNTQKIADLIDLKLEFGKYQIPYFKLPKNTTPEAYLKELCLTGLTKRYPEITAEIKKRLDYELQIINKTGYASYFLITQDFINWAKKQGIAVGPGRGSAAGSLVAYVINITDVDPIKYHLLFERFLNPERVSMPDIDTDIADARRDDVLRYVENQYGQDHVAQIITFGTMAARASVRDVGRVMGLAYGYCDQMAKLIPMFTDLDTAIKTVPEIATKIEQDVDAERLMTIAKKLEGVARHTSTHACAVVITKDPLDNMVPLQRDQDDGNIITQYSMDPIGALGLLKMDFLGLKNLTIIERSLEIITATTGLKIAIDNIPLNDKPTFQLLKKANTIGVFQLESSGMRRYLRQLKPTEFEDIIAMVSLYRPGPMEFIPKYIDGKHGRRRVTYIHEKLKPVLEKTYGIAVYQEQVMEIALRLAGFTYGEADVLRKAVGKKNEALLNEQEQKMISGMMKNGIGRSVAKEIWEFILPFARYGFNRSHAACYAMIAYRTAYLKANFPAQFIAALLTADYGNSERIALEVKHARDLGMKVLPPDINESFDTFSVVKESLKNKKSAHIRFGLKAIKNVGDHIVEVMIAERKKHGAYQNLEDFLTRAQDKDLNKKSLESLIKAGALDLFGERNQLLLNLETILQFAKNIQLEKKSGQENLFKSLGKNALPKLKLEPVPEVELKIKLQWEKTLLGLYISGHPLEAYHELIARMATPFIGLKEHPRSKLATVIGVVMSVKKIYTKKGEPMLFVNLADDTAEVEAIVFPKILQQFSTLWQEDAILKITGKVNDKDGTIKLLVEKAERFVVAPILCLKIEEKMPREVFFNLKKMLNDPVFAGKLHVYLDIGEKHIDTKKGVNENIIPYLQKTFGSQAVNVIK</sequence>
<name>A0A1G2BAW4_9BACT</name>
<comment type="subcellular location">
    <subcellularLocation>
        <location evidence="1">Cytoplasm</location>
    </subcellularLocation>
</comment>